<dbReference type="InterPro" id="IPR027417">
    <property type="entry name" value="P-loop_NTPase"/>
</dbReference>
<evidence type="ECO:0000313" key="7">
    <source>
        <dbReference type="Proteomes" id="UP000318939"/>
    </source>
</evidence>
<geneLocation type="plasmid" evidence="6 7">
    <name>unnamed1</name>
</geneLocation>
<dbReference type="SUPFAM" id="SSF50331">
    <property type="entry name" value="MOP-like"/>
    <property type="match status" value="1"/>
</dbReference>
<dbReference type="PROSITE" id="PS50893">
    <property type="entry name" value="ABC_TRANSPORTER_2"/>
    <property type="match status" value="1"/>
</dbReference>
<accession>A0ABY8INC1</accession>
<evidence type="ECO:0000256" key="2">
    <source>
        <dbReference type="ARBA" id="ARBA00022448"/>
    </source>
</evidence>
<keyword evidence="4 6" id="KW-0067">ATP-binding</keyword>
<gene>
    <name evidence="6" type="ORF">PR018_21810</name>
</gene>
<dbReference type="SUPFAM" id="SSF52540">
    <property type="entry name" value="P-loop containing nucleoside triphosphate hydrolases"/>
    <property type="match status" value="1"/>
</dbReference>
<dbReference type="EMBL" id="CP117268">
    <property type="protein sequence ID" value="WFS24936.1"/>
    <property type="molecule type" value="Genomic_DNA"/>
</dbReference>
<evidence type="ECO:0000256" key="4">
    <source>
        <dbReference type="ARBA" id="ARBA00022840"/>
    </source>
</evidence>
<keyword evidence="3" id="KW-0547">Nucleotide-binding</keyword>
<dbReference type="Proteomes" id="UP000318939">
    <property type="component" value="Plasmid unnamed1"/>
</dbReference>
<dbReference type="SMART" id="SM00382">
    <property type="entry name" value="AAA"/>
    <property type="match status" value="1"/>
</dbReference>
<organism evidence="6 7">
    <name type="scientific">Rhizobium rhododendri</name>
    <dbReference type="NCBI Taxonomy" id="2506430"/>
    <lineage>
        <taxon>Bacteria</taxon>
        <taxon>Pseudomonadati</taxon>
        <taxon>Pseudomonadota</taxon>
        <taxon>Alphaproteobacteria</taxon>
        <taxon>Hyphomicrobiales</taxon>
        <taxon>Rhizobiaceae</taxon>
        <taxon>Rhizobium/Agrobacterium group</taxon>
        <taxon>Rhizobium</taxon>
    </lineage>
</organism>
<reference evidence="6 7" key="1">
    <citation type="journal article" date="2019" name="Phytopathology">
        <title>A Novel Group of Rhizobium tumorigenes-Like Agrobacteria Associated with Crown Gall Disease of Rhododendron and Blueberry.</title>
        <authorList>
            <person name="Kuzmanovic N."/>
            <person name="Behrens P."/>
            <person name="Idczak E."/>
            <person name="Wagner S."/>
            <person name="Gotz M."/>
            <person name="Sproer C."/>
            <person name="Bunk B."/>
            <person name="Overmann J."/>
            <person name="Smalla K."/>
        </authorList>
    </citation>
    <scope>NUCLEOTIDE SEQUENCE [LARGE SCALE GENOMIC DNA]</scope>
    <source>
        <strain evidence="7">rho-6.2</strain>
    </source>
</reference>
<dbReference type="InterPro" id="IPR013611">
    <property type="entry name" value="Transp-assoc_OB_typ2"/>
</dbReference>
<dbReference type="InterPro" id="IPR012340">
    <property type="entry name" value="NA-bd_OB-fold"/>
</dbReference>
<evidence type="ECO:0000259" key="5">
    <source>
        <dbReference type="PROSITE" id="PS50893"/>
    </source>
</evidence>
<protein>
    <submittedName>
        <fullName evidence="6">ABC transporter ATP-binding protein</fullName>
    </submittedName>
</protein>
<reference evidence="6 7" key="2">
    <citation type="journal article" date="2023" name="MicrobiologyOpen">
        <title>Genomics of the tumorigenes clade of the family Rhizobiaceae and description of Rhizobium rhododendri sp. nov.</title>
        <authorList>
            <person name="Kuzmanovic N."/>
            <person name="diCenzo G.C."/>
            <person name="Bunk B."/>
            <person name="Sproeer C."/>
            <person name="Fruehling A."/>
            <person name="Neumann-Schaal M."/>
            <person name="Overmann J."/>
            <person name="Smalla K."/>
        </authorList>
    </citation>
    <scope>NUCLEOTIDE SEQUENCE [LARGE SCALE GENOMIC DNA]</scope>
    <source>
        <strain evidence="7">rho-6.2</strain>
        <plasmid evidence="6 7">unnamed1</plasmid>
    </source>
</reference>
<evidence type="ECO:0000256" key="1">
    <source>
        <dbReference type="ARBA" id="ARBA00005417"/>
    </source>
</evidence>
<name>A0ABY8INC1_9HYPH</name>
<dbReference type="Pfam" id="PF08402">
    <property type="entry name" value="TOBE_2"/>
    <property type="match status" value="1"/>
</dbReference>
<dbReference type="InterPro" id="IPR017871">
    <property type="entry name" value="ABC_transporter-like_CS"/>
</dbReference>
<keyword evidence="6" id="KW-0614">Plasmid</keyword>
<dbReference type="GO" id="GO:0005524">
    <property type="term" value="F:ATP binding"/>
    <property type="evidence" value="ECO:0007669"/>
    <property type="project" value="UniProtKB-KW"/>
</dbReference>
<dbReference type="InterPro" id="IPR003593">
    <property type="entry name" value="AAA+_ATPase"/>
</dbReference>
<dbReference type="Pfam" id="PF00005">
    <property type="entry name" value="ABC_tran"/>
    <property type="match status" value="1"/>
</dbReference>
<keyword evidence="2" id="KW-0813">Transport</keyword>
<sequence>MATLRLDNISKMYGPINAIEPLSLDFPDGELVCLLGPSGSGKSTLLRIIGGFESPSGGRVLIDNSDVVSTPPEHRPTAMVFQSHALWSHMTVFENVAFGLKLRKMSKPVIAAKVKEALDLVGLQNHADRMPRQLSGGQQQRVAIARCLVLEPKILLMDEPFASLDQHLRDRLREEVRQIQRKLKITTVFVTHGQDEALSIADRIVVMSTGRIEQVGSPSEIYETPQTAFVASFIGDMNMFDCAVDAGRIRIAGLEIPTSVTAGAATLAVRPEDIVVEGQTGDGGVLVTRTVNLGSFIKVESQADDGTMVRIQVPKSADIAEGQTLSIRVSRFALFREGKVISTVPS</sequence>
<dbReference type="InterPro" id="IPR003439">
    <property type="entry name" value="ABC_transporter-like_ATP-bd"/>
</dbReference>
<dbReference type="InterPro" id="IPR050093">
    <property type="entry name" value="ABC_SmlMolc_Importer"/>
</dbReference>
<dbReference type="PROSITE" id="PS00211">
    <property type="entry name" value="ABC_TRANSPORTER_1"/>
    <property type="match status" value="1"/>
</dbReference>
<keyword evidence="7" id="KW-1185">Reference proteome</keyword>
<evidence type="ECO:0000313" key="6">
    <source>
        <dbReference type="EMBL" id="WFS24936.1"/>
    </source>
</evidence>
<dbReference type="PANTHER" id="PTHR42781">
    <property type="entry name" value="SPERMIDINE/PUTRESCINE IMPORT ATP-BINDING PROTEIN POTA"/>
    <property type="match status" value="1"/>
</dbReference>
<evidence type="ECO:0000256" key="3">
    <source>
        <dbReference type="ARBA" id="ARBA00022741"/>
    </source>
</evidence>
<dbReference type="Gene3D" id="2.40.50.140">
    <property type="entry name" value="Nucleic acid-binding proteins"/>
    <property type="match status" value="1"/>
</dbReference>
<comment type="similarity">
    <text evidence="1">Belongs to the ABC transporter superfamily.</text>
</comment>
<dbReference type="Gene3D" id="3.40.50.300">
    <property type="entry name" value="P-loop containing nucleotide triphosphate hydrolases"/>
    <property type="match status" value="1"/>
</dbReference>
<dbReference type="InterPro" id="IPR008995">
    <property type="entry name" value="Mo/tungstate-bd_C_term_dom"/>
</dbReference>
<dbReference type="RefSeq" id="WP_142831817.1">
    <property type="nucleotide sequence ID" value="NZ_CP117268.1"/>
</dbReference>
<feature type="domain" description="ABC transporter" evidence="5">
    <location>
        <begin position="4"/>
        <end position="234"/>
    </location>
</feature>
<proteinExistence type="inferred from homology"/>
<dbReference type="PANTHER" id="PTHR42781:SF4">
    <property type="entry name" value="SPERMIDINE_PUTRESCINE IMPORT ATP-BINDING PROTEIN POTA"/>
    <property type="match status" value="1"/>
</dbReference>
<dbReference type="Gene3D" id="2.40.50.100">
    <property type="match status" value="1"/>
</dbReference>